<protein>
    <submittedName>
        <fullName evidence="1">TIGR04255 family protein</fullName>
    </submittedName>
</protein>
<evidence type="ECO:0000313" key="1">
    <source>
        <dbReference type="EMBL" id="QCI79895.1"/>
    </source>
</evidence>
<dbReference type="Proteomes" id="UP000298714">
    <property type="component" value="Chromosome"/>
</dbReference>
<name>A0A4D7C7F1_9SPHN</name>
<dbReference type="InterPro" id="IPR026349">
    <property type="entry name" value="CHP04255"/>
</dbReference>
<dbReference type="NCBIfam" id="TIGR04255">
    <property type="entry name" value="sporadTIGR04255"/>
    <property type="match status" value="1"/>
</dbReference>
<proteinExistence type="predicted"/>
<sequence length="79" mass="9355">MQRFCRCHDSRYERWEIFSGHIERALASLMKSYSLSLFTRIGLRYVDVISRRRLGLENVRWSDLIKNSALGSCLRVMCP</sequence>
<keyword evidence="2" id="KW-1185">Reference proteome</keyword>
<accession>A0A4D7C7F1</accession>
<dbReference type="AlphaFoldDB" id="A0A4D7C7F1"/>
<gene>
    <name evidence="1" type="ORF">E6W36_11450</name>
</gene>
<dbReference type="EMBL" id="CP039704">
    <property type="protein sequence ID" value="QCI79895.1"/>
    <property type="molecule type" value="Genomic_DNA"/>
</dbReference>
<reference evidence="2" key="1">
    <citation type="submission" date="2019-04" db="EMBL/GenBank/DDBJ databases">
        <title>Complete genome sequence of Sphingomonas sp. W1-2-3.</title>
        <authorList>
            <person name="Im W.T."/>
        </authorList>
    </citation>
    <scope>NUCLEOTIDE SEQUENCE [LARGE SCALE GENOMIC DNA]</scope>
    <source>
        <strain evidence="2">W1-2-3</strain>
    </source>
</reference>
<evidence type="ECO:0000313" key="2">
    <source>
        <dbReference type="Proteomes" id="UP000298714"/>
    </source>
</evidence>
<dbReference type="KEGG" id="hgn:E6W36_11450"/>
<organism evidence="1 2">
    <name type="scientific">Hankyongella ginsenosidimutans</name>
    <dbReference type="NCBI Taxonomy" id="1763828"/>
    <lineage>
        <taxon>Bacteria</taxon>
        <taxon>Pseudomonadati</taxon>
        <taxon>Pseudomonadota</taxon>
        <taxon>Alphaproteobacteria</taxon>
        <taxon>Sphingomonadales</taxon>
        <taxon>Sphingomonadaceae</taxon>
        <taxon>Hankyongella</taxon>
    </lineage>
</organism>